<dbReference type="EMBL" id="LT629751">
    <property type="protein sequence ID" value="SDS70385.1"/>
    <property type="molecule type" value="Genomic_DNA"/>
</dbReference>
<dbReference type="Proteomes" id="UP000243359">
    <property type="component" value="Chromosome I"/>
</dbReference>
<evidence type="ECO:0000256" key="3">
    <source>
        <dbReference type="ARBA" id="ARBA00022643"/>
    </source>
</evidence>
<sequence length="319" mass="34027">MNGLLDVRVAAVRQLTPLVREFTFEAEGGALPGFSAGSHVVVHMPAAGRTLRNAYSLLGDPADAQRYRIAVRLQEDSRGGSRFMHEQVAAGDRLQLSPPANLFGLNSQAHHHLLIAGGIGITPFLAQIAELERRGASFELHYACRGGLTDAYRDELATRLGARFHAYDASAGERLELTALLRHQPLATHAYVCGPQRLIDGVREAAQGLRWPQGRVHWEAFAGAAPGAGAPAEPFVADLAGSGRRLEVAADLSLLEALEQAGVAVPSLCRGGVCGQCATRYLRGAVEHRDSFLAEAERADQLMPCVSRGCAGSTLVLDL</sequence>
<dbReference type="InterPro" id="IPR001041">
    <property type="entry name" value="2Fe-2S_ferredoxin-type"/>
</dbReference>
<dbReference type="InterPro" id="IPR017927">
    <property type="entry name" value="FAD-bd_FR_type"/>
</dbReference>
<keyword evidence="2" id="KW-0285">Flavoprotein</keyword>
<keyword evidence="12" id="KW-1185">Reference proteome</keyword>
<dbReference type="Gene3D" id="3.40.50.80">
    <property type="entry name" value="Nucleotide-binding domain of ferredoxin-NADP reductase (FNR) module"/>
    <property type="match status" value="1"/>
</dbReference>
<keyword evidence="8" id="KW-0411">Iron-sulfur</keyword>
<dbReference type="SUPFAM" id="SSF54292">
    <property type="entry name" value="2Fe-2S ferredoxin-like"/>
    <property type="match status" value="1"/>
</dbReference>
<keyword evidence="7" id="KW-0408">Iron</keyword>
<dbReference type="PRINTS" id="PR00409">
    <property type="entry name" value="PHDIOXRDTASE"/>
</dbReference>
<dbReference type="PROSITE" id="PS51085">
    <property type="entry name" value="2FE2S_FER_2"/>
    <property type="match status" value="1"/>
</dbReference>
<feature type="domain" description="FAD-binding FR-type" evidence="10">
    <location>
        <begin position="2"/>
        <end position="106"/>
    </location>
</feature>
<dbReference type="GO" id="GO:0016491">
    <property type="term" value="F:oxidoreductase activity"/>
    <property type="evidence" value="ECO:0007669"/>
    <property type="project" value="UniProtKB-KW"/>
</dbReference>
<name>A0A1H1UD29_9PSED</name>
<reference evidence="12" key="1">
    <citation type="submission" date="2016-10" db="EMBL/GenBank/DDBJ databases">
        <authorList>
            <person name="Varghese N."/>
            <person name="Submissions S."/>
        </authorList>
    </citation>
    <scope>NUCLEOTIDE SEQUENCE [LARGE SCALE GENOMIC DNA]</scope>
    <source>
        <strain evidence="12">KCTC 32247</strain>
    </source>
</reference>
<dbReference type="InterPro" id="IPR054582">
    <property type="entry name" value="DmmA-like_N"/>
</dbReference>
<evidence type="ECO:0000256" key="7">
    <source>
        <dbReference type="ARBA" id="ARBA00023004"/>
    </source>
</evidence>
<keyword evidence="6" id="KW-0560">Oxidoreductase</keyword>
<accession>A0A1H1UD29</accession>
<dbReference type="Pfam" id="PF22290">
    <property type="entry name" value="DmmA-like_N"/>
    <property type="match status" value="1"/>
</dbReference>
<dbReference type="InterPro" id="IPR036010">
    <property type="entry name" value="2Fe-2S_ferredoxin-like_sf"/>
</dbReference>
<dbReference type="SUPFAM" id="SSF52343">
    <property type="entry name" value="Ferredoxin reductase-like, C-terminal NADP-linked domain"/>
    <property type="match status" value="1"/>
</dbReference>
<dbReference type="OrthoDB" id="9801223at2"/>
<dbReference type="RefSeq" id="WP_090349175.1">
    <property type="nucleotide sequence ID" value="NZ_LT629751.1"/>
</dbReference>
<evidence type="ECO:0000256" key="1">
    <source>
        <dbReference type="ARBA" id="ARBA00001917"/>
    </source>
</evidence>
<evidence type="ECO:0000259" key="10">
    <source>
        <dbReference type="PROSITE" id="PS51384"/>
    </source>
</evidence>
<dbReference type="InterPro" id="IPR050415">
    <property type="entry name" value="MRET"/>
</dbReference>
<evidence type="ECO:0000313" key="12">
    <source>
        <dbReference type="Proteomes" id="UP000243359"/>
    </source>
</evidence>
<dbReference type="PANTHER" id="PTHR47354:SF1">
    <property type="entry name" value="CARNITINE MONOOXYGENASE REDUCTASE SUBUNIT"/>
    <property type="match status" value="1"/>
</dbReference>
<dbReference type="InterPro" id="IPR017938">
    <property type="entry name" value="Riboflavin_synthase-like_b-brl"/>
</dbReference>
<gene>
    <name evidence="11" type="ORF">SAMN05216221_2420</name>
</gene>
<dbReference type="CDD" id="cd00207">
    <property type="entry name" value="fer2"/>
    <property type="match status" value="1"/>
</dbReference>
<organism evidence="11 12">
    <name type="scientific">Pseudomonas oryzae</name>
    <dbReference type="NCBI Taxonomy" id="1392877"/>
    <lineage>
        <taxon>Bacteria</taxon>
        <taxon>Pseudomonadati</taxon>
        <taxon>Pseudomonadota</taxon>
        <taxon>Gammaproteobacteria</taxon>
        <taxon>Pseudomonadales</taxon>
        <taxon>Pseudomonadaceae</taxon>
        <taxon>Pseudomonas</taxon>
    </lineage>
</organism>
<dbReference type="PANTHER" id="PTHR47354">
    <property type="entry name" value="NADH OXIDOREDUCTASE HCR"/>
    <property type="match status" value="1"/>
</dbReference>
<dbReference type="STRING" id="1392877.SAMN05216221_2420"/>
<protein>
    <submittedName>
        <fullName evidence="11">Ferredoxin-NADP reductase</fullName>
    </submittedName>
</protein>
<evidence type="ECO:0000256" key="4">
    <source>
        <dbReference type="ARBA" id="ARBA00022714"/>
    </source>
</evidence>
<evidence type="ECO:0000256" key="8">
    <source>
        <dbReference type="ARBA" id="ARBA00023014"/>
    </source>
</evidence>
<dbReference type="SUPFAM" id="SSF63380">
    <property type="entry name" value="Riboflavin synthase domain-like"/>
    <property type="match status" value="1"/>
</dbReference>
<feature type="domain" description="2Fe-2S ferredoxin-type" evidence="9">
    <location>
        <begin position="233"/>
        <end position="319"/>
    </location>
</feature>
<dbReference type="CDD" id="cd06185">
    <property type="entry name" value="PDR_like"/>
    <property type="match status" value="1"/>
</dbReference>
<dbReference type="Gene3D" id="2.40.30.10">
    <property type="entry name" value="Translation factors"/>
    <property type="match status" value="1"/>
</dbReference>
<proteinExistence type="predicted"/>
<evidence type="ECO:0000259" key="9">
    <source>
        <dbReference type="PROSITE" id="PS51085"/>
    </source>
</evidence>
<evidence type="ECO:0000256" key="2">
    <source>
        <dbReference type="ARBA" id="ARBA00022630"/>
    </source>
</evidence>
<dbReference type="PROSITE" id="PS51384">
    <property type="entry name" value="FAD_FR"/>
    <property type="match status" value="1"/>
</dbReference>
<dbReference type="GO" id="GO:0051537">
    <property type="term" value="F:2 iron, 2 sulfur cluster binding"/>
    <property type="evidence" value="ECO:0007669"/>
    <property type="project" value="UniProtKB-KW"/>
</dbReference>
<keyword evidence="4" id="KW-0001">2Fe-2S</keyword>
<dbReference type="GO" id="GO:0046872">
    <property type="term" value="F:metal ion binding"/>
    <property type="evidence" value="ECO:0007669"/>
    <property type="project" value="UniProtKB-KW"/>
</dbReference>
<evidence type="ECO:0000256" key="5">
    <source>
        <dbReference type="ARBA" id="ARBA00022723"/>
    </source>
</evidence>
<dbReference type="AlphaFoldDB" id="A0A1H1UD29"/>
<evidence type="ECO:0000313" key="11">
    <source>
        <dbReference type="EMBL" id="SDS70385.1"/>
    </source>
</evidence>
<keyword evidence="5" id="KW-0479">Metal-binding</keyword>
<dbReference type="InterPro" id="IPR039261">
    <property type="entry name" value="FNR_nucleotide-bd"/>
</dbReference>
<dbReference type="Gene3D" id="3.10.20.30">
    <property type="match status" value="1"/>
</dbReference>
<comment type="cofactor">
    <cofactor evidence="1">
        <name>FMN</name>
        <dbReference type="ChEBI" id="CHEBI:58210"/>
    </cofactor>
</comment>
<dbReference type="Pfam" id="PF00111">
    <property type="entry name" value="Fer2"/>
    <property type="match status" value="1"/>
</dbReference>
<dbReference type="InterPro" id="IPR012675">
    <property type="entry name" value="Beta-grasp_dom_sf"/>
</dbReference>
<dbReference type="PROSITE" id="PS00197">
    <property type="entry name" value="2FE2S_FER_1"/>
    <property type="match status" value="1"/>
</dbReference>
<evidence type="ECO:0000256" key="6">
    <source>
        <dbReference type="ARBA" id="ARBA00023002"/>
    </source>
</evidence>
<keyword evidence="3" id="KW-0288">FMN</keyword>
<dbReference type="InterPro" id="IPR006058">
    <property type="entry name" value="2Fe2S_fd_BS"/>
</dbReference>